<proteinExistence type="predicted"/>
<name>A0ABD2Q3B0_9PLAT</name>
<dbReference type="AlphaFoldDB" id="A0ABD2Q3B0"/>
<protein>
    <recommendedName>
        <fullName evidence="3">NT-3</fullName>
    </recommendedName>
</protein>
<sequence length="115" mass="13521">MPVPQNQPQVYDKRLQVVKTALYKNQHELAPNGDIGLRNFTPSLQNLQHIAEREPDDVEMDPTLNPTKETLLMQRSCRDVEYSMKKRRSFYDKNELGTSPSHDWIFVFAKKKLIY</sequence>
<keyword evidence="2" id="KW-1185">Reference proteome</keyword>
<dbReference type="Proteomes" id="UP001626550">
    <property type="component" value="Unassembled WGS sequence"/>
</dbReference>
<comment type="caution">
    <text evidence="1">The sequence shown here is derived from an EMBL/GenBank/DDBJ whole genome shotgun (WGS) entry which is preliminary data.</text>
</comment>
<evidence type="ECO:0000313" key="1">
    <source>
        <dbReference type="EMBL" id="KAL3314102.1"/>
    </source>
</evidence>
<gene>
    <name evidence="1" type="ORF">Ciccas_007287</name>
</gene>
<evidence type="ECO:0000313" key="2">
    <source>
        <dbReference type="Proteomes" id="UP001626550"/>
    </source>
</evidence>
<accession>A0ABD2Q3B0</accession>
<evidence type="ECO:0008006" key="3">
    <source>
        <dbReference type="Google" id="ProtNLM"/>
    </source>
</evidence>
<dbReference type="EMBL" id="JBJKFK010001096">
    <property type="protein sequence ID" value="KAL3314102.1"/>
    <property type="molecule type" value="Genomic_DNA"/>
</dbReference>
<reference evidence="1 2" key="1">
    <citation type="submission" date="2024-11" db="EMBL/GenBank/DDBJ databases">
        <title>Adaptive evolution of stress response genes in parasites aligns with host niche diversity.</title>
        <authorList>
            <person name="Hahn C."/>
            <person name="Resl P."/>
        </authorList>
    </citation>
    <scope>NUCLEOTIDE SEQUENCE [LARGE SCALE GENOMIC DNA]</scope>
    <source>
        <strain evidence="1">EGGRZ-B1_66</strain>
        <tissue evidence="1">Body</tissue>
    </source>
</reference>
<organism evidence="1 2">
    <name type="scientific">Cichlidogyrus casuarinus</name>
    <dbReference type="NCBI Taxonomy" id="1844966"/>
    <lineage>
        <taxon>Eukaryota</taxon>
        <taxon>Metazoa</taxon>
        <taxon>Spiralia</taxon>
        <taxon>Lophotrochozoa</taxon>
        <taxon>Platyhelminthes</taxon>
        <taxon>Monogenea</taxon>
        <taxon>Monopisthocotylea</taxon>
        <taxon>Dactylogyridea</taxon>
        <taxon>Ancyrocephalidae</taxon>
        <taxon>Cichlidogyrus</taxon>
    </lineage>
</organism>